<feature type="domain" description="G-patch" evidence="9">
    <location>
        <begin position="130"/>
        <end position="176"/>
    </location>
</feature>
<evidence type="ECO:0000256" key="8">
    <source>
        <dbReference type="SAM" id="MobiDB-lite"/>
    </source>
</evidence>
<dbReference type="InterPro" id="IPR000467">
    <property type="entry name" value="G_patch_dom"/>
</dbReference>
<comment type="subcellular location">
    <subcellularLocation>
        <location evidence="1 7">Nucleus</location>
    </subcellularLocation>
</comment>
<evidence type="ECO:0000256" key="1">
    <source>
        <dbReference type="ARBA" id="ARBA00004123"/>
    </source>
</evidence>
<dbReference type="Pfam" id="PF01585">
    <property type="entry name" value="G-patch"/>
    <property type="match status" value="1"/>
</dbReference>
<evidence type="ECO:0000256" key="4">
    <source>
        <dbReference type="ARBA" id="ARBA00022728"/>
    </source>
</evidence>
<keyword evidence="11" id="KW-1185">Reference proteome</keyword>
<organism evidence="10 11">
    <name type="scientific">Dermatophagoides pteronyssinus</name>
    <name type="common">European house dust mite</name>
    <dbReference type="NCBI Taxonomy" id="6956"/>
    <lineage>
        <taxon>Eukaryota</taxon>
        <taxon>Metazoa</taxon>
        <taxon>Ecdysozoa</taxon>
        <taxon>Arthropoda</taxon>
        <taxon>Chelicerata</taxon>
        <taxon>Arachnida</taxon>
        <taxon>Acari</taxon>
        <taxon>Acariformes</taxon>
        <taxon>Sarcoptiformes</taxon>
        <taxon>Astigmata</taxon>
        <taxon>Psoroptidia</taxon>
        <taxon>Analgoidea</taxon>
        <taxon>Pyroglyphidae</taxon>
        <taxon>Dermatophagoidinae</taxon>
        <taxon>Dermatophagoides</taxon>
    </lineage>
</organism>
<feature type="compositionally biased region" description="Polar residues" evidence="8">
    <location>
        <begin position="87"/>
        <end position="96"/>
    </location>
</feature>
<keyword evidence="5 7" id="KW-0508">mRNA splicing</keyword>
<feature type="region of interest" description="Disordered" evidence="8">
    <location>
        <begin position="165"/>
        <end position="215"/>
    </location>
</feature>
<proteinExistence type="inferred from homology"/>
<dbReference type="Proteomes" id="UP000887458">
    <property type="component" value="Unassembled WGS sequence"/>
</dbReference>
<dbReference type="SMART" id="SM00443">
    <property type="entry name" value="G_patch"/>
    <property type="match status" value="1"/>
</dbReference>
<accession>A0ABQ8JQV4</accession>
<feature type="compositionally biased region" description="Acidic residues" evidence="8">
    <location>
        <begin position="188"/>
        <end position="197"/>
    </location>
</feature>
<keyword evidence="6 7" id="KW-0539">Nucleus</keyword>
<dbReference type="InterPro" id="IPR022159">
    <property type="entry name" value="STIP/TFIP11_N"/>
</dbReference>
<feature type="compositionally biased region" description="Basic and acidic residues" evidence="8">
    <location>
        <begin position="71"/>
        <end position="85"/>
    </location>
</feature>
<evidence type="ECO:0000313" key="10">
    <source>
        <dbReference type="EMBL" id="KAH9424981.1"/>
    </source>
</evidence>
<dbReference type="EMBL" id="NJHN03000024">
    <property type="protein sequence ID" value="KAH9424981.1"/>
    <property type="molecule type" value="Genomic_DNA"/>
</dbReference>
<evidence type="ECO:0000256" key="7">
    <source>
        <dbReference type="PIRNR" id="PIRNR017706"/>
    </source>
</evidence>
<evidence type="ECO:0000256" key="5">
    <source>
        <dbReference type="ARBA" id="ARBA00023187"/>
    </source>
</evidence>
<dbReference type="PANTHER" id="PTHR23329">
    <property type="entry name" value="TUFTELIN-INTERACTING PROTEIN 11-RELATED"/>
    <property type="match status" value="1"/>
</dbReference>
<feature type="compositionally biased region" description="Basic and acidic residues" evidence="8">
    <location>
        <begin position="198"/>
        <end position="215"/>
    </location>
</feature>
<dbReference type="PROSITE" id="PS50174">
    <property type="entry name" value="G_PATCH"/>
    <property type="match status" value="1"/>
</dbReference>
<dbReference type="InterPro" id="IPR024933">
    <property type="entry name" value="TFP11"/>
</dbReference>
<gene>
    <name evidence="10" type="primary">TFIP11</name>
    <name evidence="10" type="ORF">DERP_009205</name>
</gene>
<evidence type="ECO:0000256" key="3">
    <source>
        <dbReference type="ARBA" id="ARBA00022664"/>
    </source>
</evidence>
<feature type="region of interest" description="Disordered" evidence="8">
    <location>
        <begin position="40"/>
        <end position="123"/>
    </location>
</feature>
<keyword evidence="3 7" id="KW-0507">mRNA processing</keyword>
<reference evidence="10 11" key="2">
    <citation type="journal article" date="2022" name="Mol. Biol. Evol.">
        <title>Comparative Genomics Reveals Insights into the Divergent Evolution of Astigmatic Mites and Household Pest Adaptations.</title>
        <authorList>
            <person name="Xiong Q."/>
            <person name="Wan A.T."/>
            <person name="Liu X."/>
            <person name="Fung C.S."/>
            <person name="Xiao X."/>
            <person name="Malainual N."/>
            <person name="Hou J."/>
            <person name="Wang L."/>
            <person name="Wang M."/>
            <person name="Yang K.Y."/>
            <person name="Cui Y."/>
            <person name="Leung E.L."/>
            <person name="Nong W."/>
            <person name="Shin S.K."/>
            <person name="Au S.W."/>
            <person name="Jeong K.Y."/>
            <person name="Chew F.T."/>
            <person name="Hui J.H."/>
            <person name="Leung T.F."/>
            <person name="Tungtrongchitr A."/>
            <person name="Zhong N."/>
            <person name="Liu Z."/>
            <person name="Tsui S.K."/>
        </authorList>
    </citation>
    <scope>NUCLEOTIDE SEQUENCE [LARGE SCALE GENOMIC DNA]</scope>
    <source>
        <strain evidence="10">Derp</strain>
    </source>
</reference>
<comment type="caution">
    <text evidence="10">The sequence shown here is derived from an EMBL/GenBank/DDBJ whole genome shotgun (WGS) entry which is preliminary data.</text>
</comment>
<dbReference type="InterPro" id="IPR022783">
    <property type="entry name" value="GCFC_dom"/>
</dbReference>
<evidence type="ECO:0000259" key="9">
    <source>
        <dbReference type="PROSITE" id="PS50174"/>
    </source>
</evidence>
<feature type="compositionally biased region" description="Low complexity" evidence="8">
    <location>
        <begin position="727"/>
        <end position="741"/>
    </location>
</feature>
<reference evidence="10 11" key="1">
    <citation type="journal article" date="2018" name="J. Allergy Clin. Immunol.">
        <title>High-quality assembly of Dermatophagoides pteronyssinus genome and transcriptome reveals a wide range of novel allergens.</title>
        <authorList>
            <person name="Liu X.Y."/>
            <person name="Yang K.Y."/>
            <person name="Wang M.Q."/>
            <person name="Kwok J.S."/>
            <person name="Zeng X."/>
            <person name="Yang Z."/>
            <person name="Xiao X.J."/>
            <person name="Lau C.P."/>
            <person name="Li Y."/>
            <person name="Huang Z.M."/>
            <person name="Ba J.G."/>
            <person name="Yim A.K."/>
            <person name="Ouyang C.Y."/>
            <person name="Ngai S.M."/>
            <person name="Chan T.F."/>
            <person name="Leung E.L."/>
            <person name="Liu L."/>
            <person name="Liu Z.G."/>
            <person name="Tsui S.K."/>
        </authorList>
    </citation>
    <scope>NUCLEOTIDE SEQUENCE [LARGE SCALE GENOMIC DNA]</scope>
    <source>
        <strain evidence="10">Derp</strain>
    </source>
</reference>
<dbReference type="Pfam" id="PF07842">
    <property type="entry name" value="GCFC"/>
    <property type="match status" value="1"/>
</dbReference>
<sequence length="827" mass="96766">MANNDDDDGFIKFEITDQDLEFGQGNHRSKRMTKNQAIYGIWAESESDDDDGDKKQRKKRTDYTSSVSFVKSDKKLQDEVKDRKPSSSKTNESSRQTHSKKKSTRFSGLGSAPLSSSNADADFGHWEMYTKGVGSKLLQKMGYQPGKGLGKNLQGIIEPIEAKKRPGTGSIGLYGPETTARKLRKGVEDDDDDDDSEQKDQHNNEKKSINEKDWKRNDGMKKIKTIKVYEKSTDDIIRDSVKKSWSNQNDDYLTGMKIIDMTGPQQQILSGLTKLHQSKPIKPKDDYRITEFNTRFDIPELRQNMERLIMLSEKNLVKRKREYDRNCNQIENLNEERERLIGLDNVYQRQLKTIQAIETFIESLEETKHDLSFEKGLENFENFFTKFSTEENDELKRQLRSLKFDTIIKSVFGPIIRRELRTWHPFDNFAMDYSGHFERLRSLILKSKTFELILWQYWLPIVSRSMQTISLKIQFESIIAFVEKWQKILPKWLYEYFIANSLLPKMRSEVDDWNPLTDTISIHSWIHPWLPVLLTTKTSTNNNSEDELNFLFEPIYEIIRSKLSNALKNWHPNDCSARLILEPWKNVFKESSMQSFLEQNIVPKLEQTMQQWQLNPNQQSLNEWNWLIQWSSLLSLNTIVSILERTFFPKWLNVLYVWLNSGVANFQEISNWYQGWKTLMGNDLINHIIVKEFLRKALIMMDHAVNLETGLKSFISYYDPNVNIHNQQQQPSTTTATVPQTPQQPPPPSSSIIDDQINFRQMIEMKAAENGIIFMPLANRFENGHQIFKFGSFLIYIDNRVIFQNRFQNGQRLWLPVALSDLLSNQV</sequence>
<evidence type="ECO:0000256" key="2">
    <source>
        <dbReference type="ARBA" id="ARBA00010900"/>
    </source>
</evidence>
<keyword evidence="4 7" id="KW-0747">Spliceosome</keyword>
<dbReference type="Pfam" id="PF12457">
    <property type="entry name" value="TIP_N"/>
    <property type="match status" value="1"/>
</dbReference>
<feature type="region of interest" description="Disordered" evidence="8">
    <location>
        <begin position="726"/>
        <end position="751"/>
    </location>
</feature>
<dbReference type="PANTHER" id="PTHR23329:SF1">
    <property type="entry name" value="TUFTELIN-INTERACTING PROTEIN 11"/>
    <property type="match status" value="1"/>
</dbReference>
<dbReference type="PIRSF" id="PIRSF017706">
    <property type="entry name" value="TFIP11"/>
    <property type="match status" value="1"/>
</dbReference>
<dbReference type="InterPro" id="IPR045211">
    <property type="entry name" value="TFP11/STIP/Ntr1"/>
</dbReference>
<evidence type="ECO:0000256" key="6">
    <source>
        <dbReference type="ARBA" id="ARBA00023242"/>
    </source>
</evidence>
<name>A0ABQ8JQV4_DERPT</name>
<protein>
    <submittedName>
        <fullName evidence="10">Tuftelin-interacting protein 11</fullName>
    </submittedName>
</protein>
<comment type="similarity">
    <text evidence="2 7">Belongs to the TFP11/STIP family.</text>
</comment>
<evidence type="ECO:0000313" key="11">
    <source>
        <dbReference type="Proteomes" id="UP000887458"/>
    </source>
</evidence>